<dbReference type="Gene3D" id="3.40.630.30">
    <property type="match status" value="1"/>
</dbReference>
<gene>
    <name evidence="4" type="ORF">K5V21_07470</name>
</gene>
<organism evidence="4 5">
    <name type="scientific">Clostridium sardiniense</name>
    <name type="common">Clostridium absonum</name>
    <dbReference type="NCBI Taxonomy" id="29369"/>
    <lineage>
        <taxon>Bacteria</taxon>
        <taxon>Bacillati</taxon>
        <taxon>Bacillota</taxon>
        <taxon>Clostridia</taxon>
        <taxon>Eubacteriales</taxon>
        <taxon>Clostridiaceae</taxon>
        <taxon>Clostridium</taxon>
    </lineage>
</organism>
<evidence type="ECO:0000256" key="1">
    <source>
        <dbReference type="ARBA" id="ARBA00022679"/>
    </source>
</evidence>
<dbReference type="PANTHER" id="PTHR43877:SF2">
    <property type="entry name" value="AMINOALKYLPHOSPHONATE N-ACETYLTRANSFERASE-RELATED"/>
    <property type="match status" value="1"/>
</dbReference>
<dbReference type="PANTHER" id="PTHR43877">
    <property type="entry name" value="AMINOALKYLPHOSPHONATE N-ACETYLTRANSFERASE-RELATED-RELATED"/>
    <property type="match status" value="1"/>
</dbReference>
<dbReference type="SUPFAM" id="SSF55729">
    <property type="entry name" value="Acyl-CoA N-acyltransferases (Nat)"/>
    <property type="match status" value="1"/>
</dbReference>
<evidence type="ECO:0000256" key="2">
    <source>
        <dbReference type="ARBA" id="ARBA00023315"/>
    </source>
</evidence>
<reference evidence="4 5" key="1">
    <citation type="journal article" date="2021" name="Cell Host Microbe">
        <title>in vivo commensal control of Clostridioides difficile virulence.</title>
        <authorList>
            <person name="Girinathan B.P."/>
            <person name="Dibenedetto N."/>
            <person name="Worley J.N."/>
            <person name="Peltier J."/>
            <person name="Arrieta-Ortiz M.L."/>
            <person name="Rupa Christinal Immanuel S."/>
            <person name="Lavin R."/>
            <person name="Delaney M.L."/>
            <person name="Cummins C."/>
            <person name="Hoffmann M."/>
            <person name="Luo Y."/>
            <person name="Gonzalez-Escalona N."/>
            <person name="Allard M."/>
            <person name="Onderdonk A.B."/>
            <person name="Gerber G.K."/>
            <person name="Sonenshein A.L."/>
            <person name="Baliga N."/>
            <person name="Dupuy B."/>
            <person name="Bry L."/>
        </authorList>
    </citation>
    <scope>NUCLEOTIDE SEQUENCE [LARGE SCALE GENOMIC DNA]</scope>
    <source>
        <strain evidence="4 5">DSM 599</strain>
    </source>
</reference>
<dbReference type="Proteomes" id="UP001299068">
    <property type="component" value="Unassembled WGS sequence"/>
</dbReference>
<keyword evidence="1 4" id="KW-0808">Transferase</keyword>
<dbReference type="EC" id="2.3.1.-" evidence="4"/>
<protein>
    <submittedName>
        <fullName evidence="4">GNAT family N-acetyltransferase</fullName>
        <ecNumber evidence="4">2.3.1.-</ecNumber>
    </submittedName>
</protein>
<dbReference type="RefSeq" id="WP_221860454.1">
    <property type="nucleotide sequence ID" value="NZ_JAIKTU010000005.1"/>
</dbReference>
<keyword evidence="2 4" id="KW-0012">Acyltransferase</keyword>
<proteinExistence type="predicted"/>
<dbReference type="CDD" id="cd04301">
    <property type="entry name" value="NAT_SF"/>
    <property type="match status" value="1"/>
</dbReference>
<evidence type="ECO:0000313" key="5">
    <source>
        <dbReference type="Proteomes" id="UP001299068"/>
    </source>
</evidence>
<evidence type="ECO:0000259" key="3">
    <source>
        <dbReference type="PROSITE" id="PS51186"/>
    </source>
</evidence>
<name>A0ABS7KWV2_CLOSR</name>
<keyword evidence="5" id="KW-1185">Reference proteome</keyword>
<dbReference type="InterPro" id="IPR000182">
    <property type="entry name" value="GNAT_dom"/>
</dbReference>
<dbReference type="GO" id="GO:0016746">
    <property type="term" value="F:acyltransferase activity"/>
    <property type="evidence" value="ECO:0007669"/>
    <property type="project" value="UniProtKB-KW"/>
</dbReference>
<sequence>MKFRVAKYGDLNQIKLMIDEVLESGVGTGLNWTKEYPTIKDFEMDLKNGDLFVMESEDSEYNIKNNIVGAVVLNSSEDINYKKLKWSNSQKALVIHRLMVSPKFSRSGNGKRLLKFIEEECIRRELSHIRLDTNTENIRAKKLYIGSGYEEVGVINLQGKDGDFICLEKIL</sequence>
<dbReference type="InterPro" id="IPR050832">
    <property type="entry name" value="Bact_Acetyltransf"/>
</dbReference>
<dbReference type="PROSITE" id="PS51186">
    <property type="entry name" value="GNAT"/>
    <property type="match status" value="1"/>
</dbReference>
<feature type="domain" description="N-acetyltransferase" evidence="3">
    <location>
        <begin position="1"/>
        <end position="171"/>
    </location>
</feature>
<dbReference type="EMBL" id="JAIKTU010000005">
    <property type="protein sequence ID" value="MBY0755293.1"/>
    <property type="molecule type" value="Genomic_DNA"/>
</dbReference>
<dbReference type="Pfam" id="PF00583">
    <property type="entry name" value="Acetyltransf_1"/>
    <property type="match status" value="1"/>
</dbReference>
<dbReference type="InterPro" id="IPR016181">
    <property type="entry name" value="Acyl_CoA_acyltransferase"/>
</dbReference>
<comment type="caution">
    <text evidence="4">The sequence shown here is derived from an EMBL/GenBank/DDBJ whole genome shotgun (WGS) entry which is preliminary data.</text>
</comment>
<evidence type="ECO:0000313" key="4">
    <source>
        <dbReference type="EMBL" id="MBY0755293.1"/>
    </source>
</evidence>
<accession>A0ABS7KWV2</accession>